<evidence type="ECO:0000256" key="1">
    <source>
        <dbReference type="ARBA" id="ARBA00022722"/>
    </source>
</evidence>
<evidence type="ECO:0000256" key="4">
    <source>
        <dbReference type="ARBA" id="ARBA00022801"/>
    </source>
</evidence>
<dbReference type="Gene3D" id="1.10.575.10">
    <property type="entry name" value="P1 Nuclease"/>
    <property type="match status" value="1"/>
</dbReference>
<dbReference type="OrthoDB" id="267579at2"/>
<gene>
    <name evidence="8" type="ordered locus">CA2559_07475</name>
</gene>
<dbReference type="GO" id="GO:0006308">
    <property type="term" value="P:DNA catabolic process"/>
    <property type="evidence" value="ECO:0007669"/>
    <property type="project" value="InterPro"/>
</dbReference>
<feature type="signal peptide" evidence="7">
    <location>
        <begin position="1"/>
        <end position="19"/>
    </location>
</feature>
<dbReference type="eggNOG" id="ENOG502Z82C">
    <property type="taxonomic scope" value="Bacteria"/>
</dbReference>
<keyword evidence="5" id="KW-1015">Disulfide bond</keyword>
<keyword evidence="3" id="KW-0255">Endonuclease</keyword>
<dbReference type="InterPro" id="IPR008947">
    <property type="entry name" value="PLipase_C/P1_nuclease_dom_sf"/>
</dbReference>
<dbReference type="RefSeq" id="WP_013187252.1">
    <property type="nucleotide sequence ID" value="NC_014230.1"/>
</dbReference>
<dbReference type="PANTHER" id="PTHR33146:SF26">
    <property type="entry name" value="ENDONUCLEASE 4"/>
    <property type="match status" value="1"/>
</dbReference>
<accession>A3U8L7</accession>
<organism evidence="8 9">
    <name type="scientific">Croceibacter atlanticus (strain ATCC BAA-628 / JCM 21780 / CIP 108009 / IAM 15332 / KCTC 12090 / HTCC2559)</name>
    <dbReference type="NCBI Taxonomy" id="216432"/>
    <lineage>
        <taxon>Bacteria</taxon>
        <taxon>Pseudomonadati</taxon>
        <taxon>Bacteroidota</taxon>
        <taxon>Flavobacteriia</taxon>
        <taxon>Flavobacteriales</taxon>
        <taxon>Flavobacteriaceae</taxon>
        <taxon>Croceibacter</taxon>
    </lineage>
</organism>
<dbReference type="KEGG" id="cat:CA2559_07475"/>
<keyword evidence="2" id="KW-0479">Metal-binding</keyword>
<dbReference type="CDD" id="cd11010">
    <property type="entry name" value="S1-P1_nuclease"/>
    <property type="match status" value="1"/>
</dbReference>
<keyword evidence="6" id="KW-0325">Glycoprotein</keyword>
<feature type="chain" id="PRO_5002659928" evidence="7">
    <location>
        <begin position="20"/>
        <end position="268"/>
    </location>
</feature>
<evidence type="ECO:0000313" key="9">
    <source>
        <dbReference type="Proteomes" id="UP000002297"/>
    </source>
</evidence>
<dbReference type="GO" id="GO:0003676">
    <property type="term" value="F:nucleic acid binding"/>
    <property type="evidence" value="ECO:0007669"/>
    <property type="project" value="InterPro"/>
</dbReference>
<protein>
    <submittedName>
        <fullName evidence="8">Putative S1/P1 Nuclease</fullName>
    </submittedName>
</protein>
<sequence length="268" mass="30585">MKYLLILSLIVLTSFSASSNNMPSEALEIKNDWGKTGHRAVGEIASKHLNRKARKAIKDILDGTSLAEVSIYADEIRSDKKYRAYGPWHYVNVPFDTSYGEAEKNPKGDIIVAINECMTKVQNKTLSKDDRAFYLKLLVHFIGDLHQPLHTGRSEDKGGNDIQVRWFNEGSNLHRVWDSEMIDFYKMSYSELSSNREDLTKTQIKQWQAGTVLDWANESRALVQTVYKTANSGDKLGYEYMYENFPLVRTQLHKSGLRLAKVLNDILG</sequence>
<keyword evidence="9" id="KW-1185">Reference proteome</keyword>
<evidence type="ECO:0000313" key="8">
    <source>
        <dbReference type="EMBL" id="EAP88584.1"/>
    </source>
</evidence>
<dbReference type="InterPro" id="IPR003154">
    <property type="entry name" value="S1/P1nuclease"/>
</dbReference>
<dbReference type="HOGENOM" id="CLU_044365_1_0_10"/>
<evidence type="ECO:0000256" key="6">
    <source>
        <dbReference type="ARBA" id="ARBA00023180"/>
    </source>
</evidence>
<dbReference type="PANTHER" id="PTHR33146">
    <property type="entry name" value="ENDONUCLEASE 4"/>
    <property type="match status" value="1"/>
</dbReference>
<keyword evidence="1" id="KW-0540">Nuclease</keyword>
<name>A3U8L7_CROAH</name>
<dbReference type="Proteomes" id="UP000002297">
    <property type="component" value="Chromosome"/>
</dbReference>
<dbReference type="GO" id="GO:0046872">
    <property type="term" value="F:metal ion binding"/>
    <property type="evidence" value="ECO:0007669"/>
    <property type="project" value="UniProtKB-KW"/>
</dbReference>
<dbReference type="Pfam" id="PF02265">
    <property type="entry name" value="S1-P1_nuclease"/>
    <property type="match status" value="1"/>
</dbReference>
<dbReference type="GO" id="GO:0016788">
    <property type="term" value="F:hydrolase activity, acting on ester bonds"/>
    <property type="evidence" value="ECO:0007669"/>
    <property type="project" value="InterPro"/>
</dbReference>
<dbReference type="GeneID" id="89453267"/>
<evidence type="ECO:0000256" key="5">
    <source>
        <dbReference type="ARBA" id="ARBA00023157"/>
    </source>
</evidence>
<proteinExistence type="predicted"/>
<keyword evidence="4" id="KW-0378">Hydrolase</keyword>
<dbReference type="GO" id="GO:0004519">
    <property type="term" value="F:endonuclease activity"/>
    <property type="evidence" value="ECO:0007669"/>
    <property type="project" value="UniProtKB-KW"/>
</dbReference>
<evidence type="ECO:0000256" key="3">
    <source>
        <dbReference type="ARBA" id="ARBA00022759"/>
    </source>
</evidence>
<keyword evidence="7" id="KW-0732">Signal</keyword>
<reference evidence="8 9" key="1">
    <citation type="journal article" date="2010" name="J. Bacteriol.">
        <title>The complete genome sequence of Croceibacter atlanticus HTCC2559T.</title>
        <authorList>
            <person name="Oh H.M."/>
            <person name="Kang I."/>
            <person name="Ferriera S."/>
            <person name="Giovannoni S.J."/>
            <person name="Cho J.C."/>
        </authorList>
    </citation>
    <scope>NUCLEOTIDE SEQUENCE [LARGE SCALE GENOMIC DNA]</scope>
    <source>
        <strain evidence="9">ATCC BAA-628 / HTCC2559 / KCTC 12090</strain>
    </source>
</reference>
<dbReference type="EMBL" id="CP002046">
    <property type="protein sequence ID" value="EAP88584.1"/>
    <property type="molecule type" value="Genomic_DNA"/>
</dbReference>
<dbReference type="SUPFAM" id="SSF48537">
    <property type="entry name" value="Phospholipase C/P1 nuclease"/>
    <property type="match status" value="1"/>
</dbReference>
<dbReference type="STRING" id="216432.CA2559_07475"/>
<evidence type="ECO:0000256" key="2">
    <source>
        <dbReference type="ARBA" id="ARBA00022723"/>
    </source>
</evidence>
<dbReference type="AlphaFoldDB" id="A3U8L7"/>
<evidence type="ECO:0000256" key="7">
    <source>
        <dbReference type="SAM" id="SignalP"/>
    </source>
</evidence>